<gene>
    <name evidence="2" type="ordered locus">Slin_6017</name>
</gene>
<evidence type="ECO:0000313" key="3">
    <source>
        <dbReference type="Proteomes" id="UP000002028"/>
    </source>
</evidence>
<evidence type="ECO:0000313" key="2">
    <source>
        <dbReference type="EMBL" id="ADB41979.1"/>
    </source>
</evidence>
<keyword evidence="1" id="KW-0051">Antiviral defense</keyword>
<dbReference type="GO" id="GO:0051607">
    <property type="term" value="P:defense response to virus"/>
    <property type="evidence" value="ECO:0007669"/>
    <property type="project" value="UniProtKB-KW"/>
</dbReference>
<dbReference type="EMBL" id="CP001769">
    <property type="protein sequence ID" value="ADB41979.1"/>
    <property type="molecule type" value="Genomic_DNA"/>
</dbReference>
<dbReference type="STRING" id="504472.Slin_6017"/>
<dbReference type="Gene3D" id="3.30.70.2660">
    <property type="match status" value="1"/>
</dbReference>
<dbReference type="NCBIfam" id="TIGR02593">
    <property type="entry name" value="CRISPR_cas5"/>
    <property type="match status" value="1"/>
</dbReference>
<dbReference type="HOGENOM" id="CLU_097416_0_0_10"/>
<dbReference type="GO" id="GO:0043571">
    <property type="term" value="P:maintenance of CRISPR repeat elements"/>
    <property type="evidence" value="ECO:0007669"/>
    <property type="project" value="InterPro"/>
</dbReference>
<keyword evidence="3" id="KW-1185">Reference proteome</keyword>
<dbReference type="Pfam" id="PF09704">
    <property type="entry name" value="Cas_Cas5d"/>
    <property type="match status" value="1"/>
</dbReference>
<sequence>MLCCTIELKSVTASFRNPEFQNFHKSFPLPPPTALIGLAGAALGLSPRMAQDFLDTNQFQAGVSGKGEGMTRDLWKYDRLTGTGSSIILREIYVNPHYRLVFGSDNHEAVEQLKAAFDSPVYALTLGQSDSLAKIVRTTLTDAVVEGQTLENTLVEGDIVPAILEQVLYGGTFSLSLSTSDPIAYQLPTRFNYKADYGMRTVSERKLFSFVGPQVTFQNRTFSGVQVGDVFVPLFKI</sequence>
<organism evidence="2 3">
    <name type="scientific">Spirosoma linguale (strain ATCC 33905 / DSM 74 / LMG 10896 / Claus 1)</name>
    <dbReference type="NCBI Taxonomy" id="504472"/>
    <lineage>
        <taxon>Bacteria</taxon>
        <taxon>Pseudomonadati</taxon>
        <taxon>Bacteroidota</taxon>
        <taxon>Cytophagia</taxon>
        <taxon>Cytophagales</taxon>
        <taxon>Cytophagaceae</taxon>
        <taxon>Spirosoma</taxon>
    </lineage>
</organism>
<dbReference type="CDD" id="cd09693">
    <property type="entry name" value="Cas5_I"/>
    <property type="match status" value="1"/>
</dbReference>
<accession>D2QT47</accession>
<dbReference type="Proteomes" id="UP000002028">
    <property type="component" value="Chromosome"/>
</dbReference>
<dbReference type="RefSeq" id="WP_012930467.1">
    <property type="nucleotide sequence ID" value="NC_013730.1"/>
</dbReference>
<dbReference type="eggNOG" id="COG1688">
    <property type="taxonomic scope" value="Bacteria"/>
</dbReference>
<name>D2QT47_SPILD</name>
<dbReference type="AlphaFoldDB" id="D2QT47"/>
<reference evidence="2 3" key="1">
    <citation type="journal article" date="2010" name="Stand. Genomic Sci.">
        <title>Complete genome sequence of Spirosoma linguale type strain (1).</title>
        <authorList>
            <person name="Lail K."/>
            <person name="Sikorski J."/>
            <person name="Saunders E."/>
            <person name="Lapidus A."/>
            <person name="Glavina Del Rio T."/>
            <person name="Copeland A."/>
            <person name="Tice H."/>
            <person name="Cheng J.-F."/>
            <person name="Lucas S."/>
            <person name="Nolan M."/>
            <person name="Bruce D."/>
            <person name="Goodwin L."/>
            <person name="Pitluck S."/>
            <person name="Ivanova N."/>
            <person name="Mavromatis K."/>
            <person name="Ovchinnikova G."/>
            <person name="Pati A."/>
            <person name="Chen A."/>
            <person name="Palaniappan K."/>
            <person name="Land M."/>
            <person name="Hauser L."/>
            <person name="Chang Y.-J."/>
            <person name="Jeffries C.D."/>
            <person name="Chain P."/>
            <person name="Brettin T."/>
            <person name="Detter J.C."/>
            <person name="Schuetze A."/>
            <person name="Rohde M."/>
            <person name="Tindall B.J."/>
            <person name="Goeker M."/>
            <person name="Bristow J."/>
            <person name="Eisen J.A."/>
            <person name="Markowitz V."/>
            <person name="Hugenholtz P."/>
            <person name="Kyrpides N.C."/>
            <person name="Klenk H.-P."/>
            <person name="Chen F."/>
        </authorList>
    </citation>
    <scope>NUCLEOTIDE SEQUENCE [LARGE SCALE GENOMIC DNA]</scope>
    <source>
        <strain evidence="3">ATCC 33905 / DSM 74 / LMG 10896 / Claus 1</strain>
    </source>
</reference>
<proteinExistence type="predicted"/>
<evidence type="ECO:0000256" key="1">
    <source>
        <dbReference type="ARBA" id="ARBA00023118"/>
    </source>
</evidence>
<dbReference type="InterPro" id="IPR021124">
    <property type="entry name" value="CRISPR-assoc_prot_Cas5"/>
</dbReference>
<protein>
    <submittedName>
        <fullName evidence="2">CRISPR-associated protein Cas5</fullName>
    </submittedName>
</protein>
<dbReference type="KEGG" id="sli:Slin_6017"/>
<dbReference type="InterPro" id="IPR013422">
    <property type="entry name" value="CRISPR-assoc_prot_Cas5_N"/>
</dbReference>